<dbReference type="RefSeq" id="WP_015326396.1">
    <property type="nucleotide sequence ID" value="NC_019978.1"/>
</dbReference>
<dbReference type="InterPro" id="IPR033730">
    <property type="entry name" value="ProRS_core_prok"/>
</dbReference>
<comment type="catalytic activity">
    <reaction evidence="9 12">
        <text>tRNA(Pro) + L-proline + ATP = L-prolyl-tRNA(Pro) + AMP + diphosphate</text>
        <dbReference type="Rhea" id="RHEA:14305"/>
        <dbReference type="Rhea" id="RHEA-COMP:9700"/>
        <dbReference type="Rhea" id="RHEA-COMP:9702"/>
        <dbReference type="ChEBI" id="CHEBI:30616"/>
        <dbReference type="ChEBI" id="CHEBI:33019"/>
        <dbReference type="ChEBI" id="CHEBI:60039"/>
        <dbReference type="ChEBI" id="CHEBI:78442"/>
        <dbReference type="ChEBI" id="CHEBI:78532"/>
        <dbReference type="ChEBI" id="CHEBI:456215"/>
        <dbReference type="EC" id="6.1.1.15"/>
    </reaction>
</comment>
<dbReference type="GO" id="GO:0006433">
    <property type="term" value="P:prolyl-tRNA aminoacylation"/>
    <property type="evidence" value="ECO:0007669"/>
    <property type="project" value="UniProtKB-UniRule"/>
</dbReference>
<dbReference type="KEGG" id="hhl:Halha_0697"/>
<dbReference type="CDD" id="cd00861">
    <property type="entry name" value="ProRS_anticodon_short"/>
    <property type="match status" value="1"/>
</dbReference>
<dbReference type="FunFam" id="3.30.930.10:FF:000043">
    <property type="entry name" value="Proline--tRNA ligase"/>
    <property type="match status" value="1"/>
</dbReference>
<dbReference type="Pfam" id="PF04073">
    <property type="entry name" value="tRNA_edit"/>
    <property type="match status" value="1"/>
</dbReference>
<dbReference type="InterPro" id="IPR004500">
    <property type="entry name" value="Pro-tRNA-synth_IIa_bac-type"/>
</dbReference>
<keyword evidence="5 12" id="KW-0547">Nucleotide-binding</keyword>
<comment type="domain">
    <text evidence="12">Consists of three domains: the N-terminal catalytic domain, the editing domain and the C-terminal anticodon-binding domain.</text>
</comment>
<feature type="domain" description="Aminoacyl-transfer RNA synthetases class-II family profile" evidence="13">
    <location>
        <begin position="33"/>
        <end position="463"/>
    </location>
</feature>
<evidence type="ECO:0000256" key="1">
    <source>
        <dbReference type="ARBA" id="ARBA00004496"/>
    </source>
</evidence>
<keyword evidence="8 12" id="KW-0030">Aminoacyl-tRNA synthetase</keyword>
<dbReference type="EC" id="6.1.1.15" evidence="12"/>
<dbReference type="STRING" id="748449.Halha_0697"/>
<evidence type="ECO:0000313" key="15">
    <source>
        <dbReference type="Proteomes" id="UP000010880"/>
    </source>
</evidence>
<evidence type="ECO:0000256" key="7">
    <source>
        <dbReference type="ARBA" id="ARBA00022917"/>
    </source>
</evidence>
<dbReference type="Gene3D" id="3.40.50.800">
    <property type="entry name" value="Anticodon-binding domain"/>
    <property type="match status" value="1"/>
</dbReference>
<keyword evidence="6 12" id="KW-0067">ATP-binding</keyword>
<dbReference type="SUPFAM" id="SSF55681">
    <property type="entry name" value="Class II aaRS and biotin synthetases"/>
    <property type="match status" value="1"/>
</dbReference>
<dbReference type="NCBIfam" id="NF006625">
    <property type="entry name" value="PRK09194.1"/>
    <property type="match status" value="1"/>
</dbReference>
<dbReference type="GO" id="GO:0140096">
    <property type="term" value="F:catalytic activity, acting on a protein"/>
    <property type="evidence" value="ECO:0007669"/>
    <property type="project" value="UniProtKB-ARBA"/>
</dbReference>
<dbReference type="HAMAP" id="MF_01569">
    <property type="entry name" value="Pro_tRNA_synth_type1"/>
    <property type="match status" value="1"/>
</dbReference>
<dbReference type="Proteomes" id="UP000010880">
    <property type="component" value="Chromosome"/>
</dbReference>
<dbReference type="EMBL" id="CP003359">
    <property type="protein sequence ID" value="AGB40670.1"/>
    <property type="molecule type" value="Genomic_DNA"/>
</dbReference>
<dbReference type="Pfam" id="PF00587">
    <property type="entry name" value="tRNA-synt_2b"/>
    <property type="match status" value="1"/>
</dbReference>
<dbReference type="PANTHER" id="PTHR42753:SF2">
    <property type="entry name" value="PROLINE--TRNA LIGASE"/>
    <property type="match status" value="1"/>
</dbReference>
<keyword evidence="15" id="KW-1185">Reference proteome</keyword>
<evidence type="ECO:0000256" key="11">
    <source>
        <dbReference type="ARBA" id="ARBA00060755"/>
    </source>
</evidence>
<dbReference type="OrthoDB" id="9809052at2"/>
<keyword evidence="4 12" id="KW-0436">Ligase</keyword>
<dbReference type="InterPro" id="IPR036754">
    <property type="entry name" value="YbaK/aa-tRNA-synt-asso_dom_sf"/>
</dbReference>
<evidence type="ECO:0000256" key="4">
    <source>
        <dbReference type="ARBA" id="ARBA00022598"/>
    </source>
</evidence>
<comment type="subunit">
    <text evidence="2 12">Homodimer.</text>
</comment>
<comment type="function">
    <text evidence="10 12">Catalyzes the attachment of proline to tRNA(Pro) in a two-step reaction: proline is first activated by ATP to form Pro-AMP and then transferred to the acceptor end of tRNA(Pro). As ProRS can inadvertently accommodate and process non-cognate amino acids such as alanine and cysteine, to avoid such errors it has two additional distinct editing activities against alanine. One activity is designated as 'pretransfer' editing and involves the tRNA(Pro)-independent hydrolysis of activated Ala-AMP. The other activity is designated 'posttransfer' editing and involves deacylation of mischarged Ala-tRNA(Pro). The misacylated Cys-tRNA(Pro) is not edited by ProRS.</text>
</comment>
<dbReference type="PROSITE" id="PS50862">
    <property type="entry name" value="AA_TRNA_LIGASE_II"/>
    <property type="match status" value="1"/>
</dbReference>
<comment type="similarity">
    <text evidence="11 12">Belongs to the class-II aminoacyl-tRNA synthetase family. ProS type 1 subfamily.</text>
</comment>
<dbReference type="FunFam" id="3.30.930.10:FF:000065">
    <property type="entry name" value="Proline--tRNA ligase"/>
    <property type="match status" value="1"/>
</dbReference>
<evidence type="ECO:0000256" key="8">
    <source>
        <dbReference type="ARBA" id="ARBA00023146"/>
    </source>
</evidence>
<dbReference type="InterPro" id="IPR002314">
    <property type="entry name" value="aa-tRNA-synt_IIb"/>
</dbReference>
<dbReference type="GO" id="GO:0004827">
    <property type="term" value="F:proline-tRNA ligase activity"/>
    <property type="evidence" value="ECO:0007669"/>
    <property type="project" value="UniProtKB-UniRule"/>
</dbReference>
<evidence type="ECO:0000256" key="6">
    <source>
        <dbReference type="ARBA" id="ARBA00022840"/>
    </source>
</evidence>
<dbReference type="CDD" id="cd04334">
    <property type="entry name" value="ProRS-INS"/>
    <property type="match status" value="1"/>
</dbReference>
<evidence type="ECO:0000256" key="2">
    <source>
        <dbReference type="ARBA" id="ARBA00011738"/>
    </source>
</evidence>
<gene>
    <name evidence="12" type="primary">proS</name>
    <name evidence="14" type="ordered locus">Halha_0697</name>
</gene>
<dbReference type="InterPro" id="IPR036621">
    <property type="entry name" value="Anticodon-bd_dom_sf"/>
</dbReference>
<dbReference type="PATRIC" id="fig|748449.3.peg.655"/>
<proteinExistence type="inferred from homology"/>
<dbReference type="GO" id="GO:0016740">
    <property type="term" value="F:transferase activity"/>
    <property type="evidence" value="ECO:0007669"/>
    <property type="project" value="UniProtKB-ARBA"/>
</dbReference>
<dbReference type="PANTHER" id="PTHR42753">
    <property type="entry name" value="MITOCHONDRIAL RIBOSOME PROTEIN L39/PROLYL-TRNA LIGASE FAMILY MEMBER"/>
    <property type="match status" value="1"/>
</dbReference>
<dbReference type="InterPro" id="IPR007214">
    <property type="entry name" value="YbaK/aa-tRNA-synth-assoc-dom"/>
</dbReference>
<dbReference type="SUPFAM" id="SSF52954">
    <property type="entry name" value="Class II aaRS ABD-related"/>
    <property type="match status" value="1"/>
</dbReference>
<evidence type="ECO:0000256" key="5">
    <source>
        <dbReference type="ARBA" id="ARBA00022741"/>
    </source>
</evidence>
<dbReference type="NCBIfam" id="TIGR00409">
    <property type="entry name" value="proS_fam_II"/>
    <property type="match status" value="1"/>
</dbReference>
<reference evidence="15" key="1">
    <citation type="submission" date="2012-02" db="EMBL/GenBank/DDBJ databases">
        <title>The complete genome of Halobacteroides halobius DSM 5150.</title>
        <authorList>
            <person name="Lucas S."/>
            <person name="Copeland A."/>
            <person name="Lapidus A."/>
            <person name="Glavina del Rio T."/>
            <person name="Dalin E."/>
            <person name="Tice H."/>
            <person name="Bruce D."/>
            <person name="Goodwin L."/>
            <person name="Pitluck S."/>
            <person name="Peters L."/>
            <person name="Mikhailova N."/>
            <person name="Gu W."/>
            <person name="Kyrpides N."/>
            <person name="Mavromatis K."/>
            <person name="Ivanova N."/>
            <person name="Brettin T."/>
            <person name="Detter J.C."/>
            <person name="Han C."/>
            <person name="Larimer F."/>
            <person name="Land M."/>
            <person name="Hauser L."/>
            <person name="Markowitz V."/>
            <person name="Cheng J.-F."/>
            <person name="Hugenholtz P."/>
            <person name="Woyke T."/>
            <person name="Wu D."/>
            <person name="Tindall B."/>
            <person name="Pomrenke H."/>
            <person name="Brambilla E."/>
            <person name="Klenk H.-P."/>
            <person name="Eisen J.A."/>
        </authorList>
    </citation>
    <scope>NUCLEOTIDE SEQUENCE [LARGE SCALE GENOMIC DNA]</scope>
    <source>
        <strain evidence="15">ATCC 35273 / DSM 5150 / MD-1</strain>
    </source>
</reference>
<comment type="subcellular location">
    <subcellularLocation>
        <location evidence="1 12">Cytoplasm</location>
    </subcellularLocation>
</comment>
<dbReference type="HOGENOM" id="CLU_016739_0_0_9"/>
<dbReference type="InterPro" id="IPR044140">
    <property type="entry name" value="ProRS_anticodon_short"/>
</dbReference>
<dbReference type="InterPro" id="IPR006195">
    <property type="entry name" value="aa-tRNA-synth_II"/>
</dbReference>
<organism evidence="14 15">
    <name type="scientific">Halobacteroides halobius (strain ATCC 35273 / DSM 5150 / MD-1)</name>
    <dbReference type="NCBI Taxonomy" id="748449"/>
    <lineage>
        <taxon>Bacteria</taxon>
        <taxon>Bacillati</taxon>
        <taxon>Bacillota</taxon>
        <taxon>Clostridia</taxon>
        <taxon>Halanaerobiales</taxon>
        <taxon>Halobacteroidaceae</taxon>
        <taxon>Halobacteroides</taxon>
    </lineage>
</organism>
<dbReference type="GO" id="GO:0005829">
    <property type="term" value="C:cytosol"/>
    <property type="evidence" value="ECO:0007669"/>
    <property type="project" value="TreeGrafter"/>
</dbReference>
<dbReference type="AlphaFoldDB" id="L0K7Z4"/>
<protein>
    <recommendedName>
        <fullName evidence="12">Proline--tRNA ligase</fullName>
        <ecNumber evidence="12">6.1.1.15</ecNumber>
    </recommendedName>
    <alternativeName>
        <fullName evidence="12">Prolyl-tRNA synthetase</fullName>
        <shortName evidence="12">ProRS</shortName>
    </alternativeName>
</protein>
<evidence type="ECO:0000256" key="9">
    <source>
        <dbReference type="ARBA" id="ARBA00047671"/>
    </source>
</evidence>
<dbReference type="PIRSF" id="PIRSF001535">
    <property type="entry name" value="ProRS_1"/>
    <property type="match status" value="1"/>
</dbReference>
<accession>L0K7Z4</accession>
<dbReference type="Gene3D" id="3.30.930.10">
    <property type="entry name" value="Bira Bifunctional Protein, Domain 2"/>
    <property type="match status" value="2"/>
</dbReference>
<evidence type="ECO:0000259" key="13">
    <source>
        <dbReference type="PROSITE" id="PS50862"/>
    </source>
</evidence>
<dbReference type="InterPro" id="IPR004154">
    <property type="entry name" value="Anticodon-bd"/>
</dbReference>
<dbReference type="eggNOG" id="COG0442">
    <property type="taxonomic scope" value="Bacteria"/>
</dbReference>
<dbReference type="SUPFAM" id="SSF55826">
    <property type="entry name" value="YbaK/ProRS associated domain"/>
    <property type="match status" value="1"/>
</dbReference>
<evidence type="ECO:0000256" key="3">
    <source>
        <dbReference type="ARBA" id="ARBA00022490"/>
    </source>
</evidence>
<name>L0K7Z4_HALHC</name>
<dbReference type="InterPro" id="IPR050062">
    <property type="entry name" value="Pro-tRNA_synthetase"/>
</dbReference>
<dbReference type="PRINTS" id="PR01046">
    <property type="entry name" value="TRNASYNTHPRO"/>
</dbReference>
<keyword evidence="7 12" id="KW-0648">Protein biosynthesis</keyword>
<evidence type="ECO:0000256" key="12">
    <source>
        <dbReference type="HAMAP-Rule" id="MF_01569"/>
    </source>
</evidence>
<evidence type="ECO:0000313" key="14">
    <source>
        <dbReference type="EMBL" id="AGB40670.1"/>
    </source>
</evidence>
<dbReference type="CDD" id="cd00779">
    <property type="entry name" value="ProRS_core_prok"/>
    <property type="match status" value="1"/>
</dbReference>
<dbReference type="GO" id="GO:0005524">
    <property type="term" value="F:ATP binding"/>
    <property type="evidence" value="ECO:0007669"/>
    <property type="project" value="UniProtKB-UniRule"/>
</dbReference>
<sequence length="567" mass="63572">MRMSQMYLPTLKETPADAEVTSHKLMLRAGMIRKLGSGIYTYLPLGYKAISNLEEIIKEELNKKGAQELLLPALQPASLWEESGRLENYGPELMRLEDRHAREFCLGPTHEEVITDLVRDEVRSYKELPLNLYQIQTKYRDEVRPRFGVLRGREFIMKDAYSFDADEKGLNESYQQMYDAYCNIFSRCGLEYRPVLADTGTIGGDDSHEFMVLADAGEDIVVYCEECDYAANLELATADSKVIAQDEEAKELKVVDTPEVSTIEDLVTELDLAAHKMIKAVLYQVDEEPVLALVRGDYEINEVKLGNILDVVNLELAAEEVYQKLDTVKGFTGPVKLEEIKIVADELVMEMSNAVSGANKLDQHYLNVNPGRDFKVTTVADIREVKVGEDCIQCGSQLKQTRGIEVGQVFKLGTKYSKALEATFLDQNGKPQPLVMGCYGIGVSRTIAAAIEQNHDEYGIKWPKALAPYNVELLVLGSGEVMEQAEEFYQQLKEEGIEVLLDDRAERAGVKFNDADLIGAPIRVTIGARSLADGKVEVKLRQTGEEFKVEVEEFLAKIESLLTDSIY</sequence>
<evidence type="ECO:0000256" key="10">
    <source>
        <dbReference type="ARBA" id="ARBA00053664"/>
    </source>
</evidence>
<dbReference type="InterPro" id="IPR002316">
    <property type="entry name" value="Pro-tRNA-ligase_IIa"/>
</dbReference>
<dbReference type="Pfam" id="PF03129">
    <property type="entry name" value="HGTP_anticodon"/>
    <property type="match status" value="1"/>
</dbReference>
<dbReference type="GO" id="GO:0002161">
    <property type="term" value="F:aminoacyl-tRNA deacylase activity"/>
    <property type="evidence" value="ECO:0007669"/>
    <property type="project" value="InterPro"/>
</dbReference>
<keyword evidence="3 12" id="KW-0963">Cytoplasm</keyword>
<dbReference type="InterPro" id="IPR023717">
    <property type="entry name" value="Pro-tRNA-Synthase_IIa_type1"/>
</dbReference>
<dbReference type="InterPro" id="IPR045864">
    <property type="entry name" value="aa-tRNA-synth_II/BPL/LPL"/>
</dbReference>